<accession>A0AAE0IYR8</accession>
<protein>
    <submittedName>
        <fullName evidence="2">Uncharacterized protein</fullName>
    </submittedName>
</protein>
<dbReference type="EMBL" id="JAUEPO010000002">
    <property type="protein sequence ID" value="KAK3333385.1"/>
    <property type="molecule type" value="Genomic_DNA"/>
</dbReference>
<name>A0AAE0IYR8_9PEZI</name>
<reference evidence="2" key="2">
    <citation type="submission" date="2023-06" db="EMBL/GenBank/DDBJ databases">
        <authorList>
            <consortium name="Lawrence Berkeley National Laboratory"/>
            <person name="Haridas S."/>
            <person name="Hensen N."/>
            <person name="Bonometti L."/>
            <person name="Westerberg I."/>
            <person name="Brannstrom I.O."/>
            <person name="Guillou S."/>
            <person name="Cros-Aarteil S."/>
            <person name="Calhoun S."/>
            <person name="Kuo A."/>
            <person name="Mondo S."/>
            <person name="Pangilinan J."/>
            <person name="Riley R."/>
            <person name="Labutti K."/>
            <person name="Andreopoulos B."/>
            <person name="Lipzen A."/>
            <person name="Chen C."/>
            <person name="Yanf M."/>
            <person name="Daum C."/>
            <person name="Ng V."/>
            <person name="Clum A."/>
            <person name="Steindorff A."/>
            <person name="Ohm R."/>
            <person name="Martin F."/>
            <person name="Silar P."/>
            <person name="Natvig D."/>
            <person name="Lalanne C."/>
            <person name="Gautier V."/>
            <person name="Ament-Velasquez S.L."/>
            <person name="Kruys A."/>
            <person name="Hutchinson M.I."/>
            <person name="Powell A.J."/>
            <person name="Barry K."/>
            <person name="Miller A.N."/>
            <person name="Grigoriev I.V."/>
            <person name="Debuchy R."/>
            <person name="Gladieux P."/>
            <person name="Thoren M.H."/>
            <person name="Johannesson H."/>
        </authorList>
    </citation>
    <scope>NUCLEOTIDE SEQUENCE</scope>
    <source>
        <strain evidence="2">SMH4131-1</strain>
    </source>
</reference>
<reference evidence="2" key="1">
    <citation type="journal article" date="2023" name="Mol. Phylogenet. Evol.">
        <title>Genome-scale phylogeny and comparative genomics of the fungal order Sordariales.</title>
        <authorList>
            <person name="Hensen N."/>
            <person name="Bonometti L."/>
            <person name="Westerberg I."/>
            <person name="Brannstrom I.O."/>
            <person name="Guillou S."/>
            <person name="Cros-Aarteil S."/>
            <person name="Calhoun S."/>
            <person name="Haridas S."/>
            <person name="Kuo A."/>
            <person name="Mondo S."/>
            <person name="Pangilinan J."/>
            <person name="Riley R."/>
            <person name="LaButti K."/>
            <person name="Andreopoulos B."/>
            <person name="Lipzen A."/>
            <person name="Chen C."/>
            <person name="Yan M."/>
            <person name="Daum C."/>
            <person name="Ng V."/>
            <person name="Clum A."/>
            <person name="Steindorff A."/>
            <person name="Ohm R.A."/>
            <person name="Martin F."/>
            <person name="Silar P."/>
            <person name="Natvig D.O."/>
            <person name="Lalanne C."/>
            <person name="Gautier V."/>
            <person name="Ament-Velasquez S.L."/>
            <person name="Kruys A."/>
            <person name="Hutchinson M.I."/>
            <person name="Powell A.J."/>
            <person name="Barry K."/>
            <person name="Miller A.N."/>
            <person name="Grigoriev I.V."/>
            <person name="Debuchy R."/>
            <person name="Gladieux P."/>
            <person name="Hiltunen Thoren M."/>
            <person name="Johannesson H."/>
        </authorList>
    </citation>
    <scope>NUCLEOTIDE SEQUENCE</scope>
    <source>
        <strain evidence="2">SMH4131-1</strain>
    </source>
</reference>
<dbReference type="AlphaFoldDB" id="A0AAE0IYR8"/>
<evidence type="ECO:0000313" key="2">
    <source>
        <dbReference type="EMBL" id="KAK3333385.1"/>
    </source>
</evidence>
<gene>
    <name evidence="2" type="ORF">B0T19DRAFT_417921</name>
</gene>
<proteinExistence type="predicted"/>
<evidence type="ECO:0000313" key="3">
    <source>
        <dbReference type="Proteomes" id="UP001286456"/>
    </source>
</evidence>
<feature type="compositionally biased region" description="Basic and acidic residues" evidence="1">
    <location>
        <begin position="115"/>
        <end position="127"/>
    </location>
</feature>
<keyword evidence="3" id="KW-1185">Reference proteome</keyword>
<comment type="caution">
    <text evidence="2">The sequence shown here is derived from an EMBL/GenBank/DDBJ whole genome shotgun (WGS) entry which is preliminary data.</text>
</comment>
<evidence type="ECO:0000256" key="1">
    <source>
        <dbReference type="SAM" id="MobiDB-lite"/>
    </source>
</evidence>
<feature type="region of interest" description="Disordered" evidence="1">
    <location>
        <begin position="100"/>
        <end position="127"/>
    </location>
</feature>
<organism evidence="2 3">
    <name type="scientific">Cercophora scortea</name>
    <dbReference type="NCBI Taxonomy" id="314031"/>
    <lineage>
        <taxon>Eukaryota</taxon>
        <taxon>Fungi</taxon>
        <taxon>Dikarya</taxon>
        <taxon>Ascomycota</taxon>
        <taxon>Pezizomycotina</taxon>
        <taxon>Sordariomycetes</taxon>
        <taxon>Sordariomycetidae</taxon>
        <taxon>Sordariales</taxon>
        <taxon>Lasiosphaeriaceae</taxon>
        <taxon>Cercophora</taxon>
    </lineage>
</organism>
<sequence length="247" mass="28855">MFGGTDVTRKFYPKNLQPWEDFIHLQKKSFDTIRETLGEDRLFIPLDWIDDEPPEVLRDEDSPKFFYRQVVERTAQAILGKFFKRNHALETTRIYFENHGSWSTTPSAGPEEEMDLHPLPRKPTTDNKLMRPDRCGLRLSSSGFTCISFAIEYKAAHTVEKRYLQATLAPDSFPKVLDYLHANKYSNDDERNPDPRYSLLVAKFLVQTFDYMIKLGLELVIWQSVPALFFSTSKPTTQRRFIITCSR</sequence>
<dbReference type="Proteomes" id="UP001286456">
    <property type="component" value="Unassembled WGS sequence"/>
</dbReference>